<feature type="domain" description="Epoxide hydrolase N-terminal" evidence="3">
    <location>
        <begin position="16"/>
        <end position="127"/>
    </location>
</feature>
<dbReference type="Pfam" id="PF06441">
    <property type="entry name" value="EHN"/>
    <property type="match status" value="1"/>
</dbReference>
<dbReference type="PANTHER" id="PTHR21661">
    <property type="entry name" value="EPOXIDE HYDROLASE 1-RELATED"/>
    <property type="match status" value="1"/>
</dbReference>
<evidence type="ECO:0000256" key="1">
    <source>
        <dbReference type="ARBA" id="ARBA00010088"/>
    </source>
</evidence>
<dbReference type="EMBL" id="JAVRRF010000004">
    <property type="protein sequence ID" value="KAK5066409.1"/>
    <property type="molecule type" value="Genomic_DNA"/>
</dbReference>
<dbReference type="PIRSF" id="PIRSF001112">
    <property type="entry name" value="Epoxide_hydrolase"/>
    <property type="match status" value="1"/>
</dbReference>
<sequence length="400" mass="45771">MAGYDSIPSAASLRPEKYKISFPEQQLSDFKNLLKLSPLAPHTYENLQGDGRFGVTYDWMSKAKEYWENQYNWRHREEWFNSFPNYTVDVEDKGESFHIHFAALFSKRQDAIPLLFLHGWPGSHLEFLGVLDRFRKRYSPEELPFHIINPSLPGYTLSSGPPTSRNFETEDCARVLNKLMVGLGFESGYIAQGGDVGSYVSRILSAKHDACKAIHLNFSMDLEQPEGVNEADINDAEKKGLKRMRGFIETGSAYAQEHGTRPATIGFVLASSPLALLAWIGEKFIQWTDETPSLEDILDDVTLYWLTQSFPRCIYIYREYHGDSGAHTPHGDPEYRSEKPVGYSWFPQELAPIPKAWVERMGNLVWHRQHDSGGHFAALEKPEVLMADVEDFAKQVWQRK</sequence>
<accession>A0ABR0JKU5</accession>
<keyword evidence="2" id="KW-0378">Hydrolase</keyword>
<dbReference type="SUPFAM" id="SSF53474">
    <property type="entry name" value="alpha/beta-Hydrolases"/>
    <property type="match status" value="1"/>
</dbReference>
<evidence type="ECO:0000313" key="4">
    <source>
        <dbReference type="EMBL" id="KAK5066409.1"/>
    </source>
</evidence>
<comment type="caution">
    <text evidence="4">The sequence shown here is derived from an EMBL/GenBank/DDBJ whole genome shotgun (WGS) entry which is preliminary data.</text>
</comment>
<dbReference type="Gene3D" id="3.40.50.1820">
    <property type="entry name" value="alpha/beta hydrolase"/>
    <property type="match status" value="1"/>
</dbReference>
<name>A0ABR0JKU5_9EURO</name>
<dbReference type="InterPro" id="IPR000639">
    <property type="entry name" value="Epox_hydrolase-like"/>
</dbReference>
<dbReference type="InterPro" id="IPR016292">
    <property type="entry name" value="Epoxide_hydrolase"/>
</dbReference>
<proteinExistence type="inferred from homology"/>
<dbReference type="Proteomes" id="UP001345691">
    <property type="component" value="Unassembled WGS sequence"/>
</dbReference>
<gene>
    <name evidence="4" type="ORF">LTR69_002929</name>
</gene>
<reference evidence="4 5" key="1">
    <citation type="submission" date="2023-08" db="EMBL/GenBank/DDBJ databases">
        <title>Black Yeasts Isolated from many extreme environments.</title>
        <authorList>
            <person name="Coleine C."/>
            <person name="Stajich J.E."/>
            <person name="Selbmann L."/>
        </authorList>
    </citation>
    <scope>NUCLEOTIDE SEQUENCE [LARGE SCALE GENOMIC DNA]</scope>
    <source>
        <strain evidence="4 5">CCFEE 6328</strain>
    </source>
</reference>
<keyword evidence="5" id="KW-1185">Reference proteome</keyword>
<dbReference type="InterPro" id="IPR010497">
    <property type="entry name" value="Epoxide_hydro_N"/>
</dbReference>
<evidence type="ECO:0000256" key="2">
    <source>
        <dbReference type="ARBA" id="ARBA00022801"/>
    </source>
</evidence>
<dbReference type="PRINTS" id="PR00412">
    <property type="entry name" value="EPOXHYDRLASE"/>
</dbReference>
<organism evidence="4 5">
    <name type="scientific">Exophiala sideris</name>
    <dbReference type="NCBI Taxonomy" id="1016849"/>
    <lineage>
        <taxon>Eukaryota</taxon>
        <taxon>Fungi</taxon>
        <taxon>Dikarya</taxon>
        <taxon>Ascomycota</taxon>
        <taxon>Pezizomycotina</taxon>
        <taxon>Eurotiomycetes</taxon>
        <taxon>Chaetothyriomycetidae</taxon>
        <taxon>Chaetothyriales</taxon>
        <taxon>Herpotrichiellaceae</taxon>
        <taxon>Exophiala</taxon>
    </lineage>
</organism>
<protein>
    <recommendedName>
        <fullName evidence="3">Epoxide hydrolase N-terminal domain-containing protein</fullName>
    </recommendedName>
</protein>
<evidence type="ECO:0000259" key="3">
    <source>
        <dbReference type="Pfam" id="PF06441"/>
    </source>
</evidence>
<dbReference type="PANTHER" id="PTHR21661:SF39">
    <property type="entry name" value="HYDROLASE, PUTATIVE (AFU_ORTHOLOGUE AFUA_3G08960)-RELATED"/>
    <property type="match status" value="1"/>
</dbReference>
<evidence type="ECO:0000313" key="5">
    <source>
        <dbReference type="Proteomes" id="UP001345691"/>
    </source>
</evidence>
<dbReference type="InterPro" id="IPR029058">
    <property type="entry name" value="AB_hydrolase_fold"/>
</dbReference>
<comment type="similarity">
    <text evidence="1">Belongs to the peptidase S33 family.</text>
</comment>